<accession>A0A0G1WCN2</accession>
<dbReference type="Pfam" id="PF18901">
    <property type="entry name" value="DUF5657"/>
    <property type="match status" value="1"/>
</dbReference>
<dbReference type="AlphaFoldDB" id="A0A0G1WCN2"/>
<comment type="caution">
    <text evidence="2">The sequence shown here is derived from an EMBL/GenBank/DDBJ whole genome shotgun (WGS) entry which is preliminary data.</text>
</comment>
<proteinExistence type="predicted"/>
<organism evidence="2 3">
    <name type="scientific">Candidatus Gottesmanbacteria bacterium GW2011_GWA2_47_9</name>
    <dbReference type="NCBI Taxonomy" id="1618445"/>
    <lineage>
        <taxon>Bacteria</taxon>
        <taxon>Candidatus Gottesmaniibacteriota</taxon>
    </lineage>
</organism>
<dbReference type="EMBL" id="LCOY01000014">
    <property type="protein sequence ID" value="KKU88068.1"/>
    <property type="molecule type" value="Genomic_DNA"/>
</dbReference>
<keyword evidence="1" id="KW-0472">Membrane</keyword>
<name>A0A0G1WCN2_9BACT</name>
<keyword evidence="1" id="KW-0812">Transmembrane</keyword>
<reference evidence="2 3" key="1">
    <citation type="journal article" date="2015" name="Nature">
        <title>rRNA introns, odd ribosomes, and small enigmatic genomes across a large radiation of phyla.</title>
        <authorList>
            <person name="Brown C.T."/>
            <person name="Hug L.A."/>
            <person name="Thomas B.C."/>
            <person name="Sharon I."/>
            <person name="Castelle C.J."/>
            <person name="Singh A."/>
            <person name="Wilkins M.J."/>
            <person name="Williams K.H."/>
            <person name="Banfield J.F."/>
        </authorList>
    </citation>
    <scope>NUCLEOTIDE SEQUENCE [LARGE SCALE GENOMIC DNA]</scope>
</reference>
<evidence type="ECO:0000313" key="3">
    <source>
        <dbReference type="Proteomes" id="UP000034739"/>
    </source>
</evidence>
<evidence type="ECO:0000313" key="2">
    <source>
        <dbReference type="EMBL" id="KKU88068.1"/>
    </source>
</evidence>
<evidence type="ECO:0000256" key="1">
    <source>
        <dbReference type="SAM" id="Phobius"/>
    </source>
</evidence>
<dbReference type="InterPro" id="IPR043716">
    <property type="entry name" value="DUF5657"/>
</dbReference>
<keyword evidence="1" id="KW-1133">Transmembrane helix</keyword>
<sequence>MTPTLPTVVFLAVKLLALVGLGVYALFAGIMVRQQQLMGAVLEEAFEPVLRVVTIVHFVVSVGVLLLAIVLL</sequence>
<dbReference type="Proteomes" id="UP000034739">
    <property type="component" value="Unassembled WGS sequence"/>
</dbReference>
<protein>
    <submittedName>
        <fullName evidence="2">Uncharacterized protein</fullName>
    </submittedName>
</protein>
<feature type="transmembrane region" description="Helical" evidence="1">
    <location>
        <begin position="6"/>
        <end position="28"/>
    </location>
</feature>
<feature type="transmembrane region" description="Helical" evidence="1">
    <location>
        <begin position="49"/>
        <end position="71"/>
    </location>
</feature>
<gene>
    <name evidence="2" type="ORF">UY16_C0014G0028</name>
</gene>